<evidence type="ECO:0000259" key="10">
    <source>
        <dbReference type="Pfam" id="PF16019"/>
    </source>
</evidence>
<protein>
    <submittedName>
        <fullName evidence="13">CSRNP_N domain-containing protein</fullName>
    </submittedName>
</protein>
<dbReference type="Proteomes" id="UP000282613">
    <property type="component" value="Unassembled WGS sequence"/>
</dbReference>
<dbReference type="InterPro" id="IPR031972">
    <property type="entry name" value="CSRNP_N"/>
</dbReference>
<evidence type="ECO:0000256" key="5">
    <source>
        <dbReference type="ARBA" id="ARBA00023125"/>
    </source>
</evidence>
<keyword evidence="7" id="KW-0804">Transcription</keyword>
<dbReference type="GO" id="GO:0005634">
    <property type="term" value="C:nucleus"/>
    <property type="evidence" value="ECO:0007669"/>
    <property type="project" value="UniProtKB-SubCell"/>
</dbReference>
<name>A0A0R3WF44_TAEAS</name>
<gene>
    <name evidence="11" type="ORF">TASK_LOCUS9473</name>
</gene>
<sequence>MTSVNAEFVATTTSEASVLSTKDSHKISNNNEPIGSICADISLQITKAPGIPLLRGALNDFPYPLNSHGLVKDYEINSVAMHNSFYEDAKKKGKRVTFGLVDLYHFDRLQGFACVPSQGGSTLGMTSKHWSKERIPVFEHQSRRKYQRYSALLRFCLEGKLLLSYQQFRMLESRVKCQQRLLARRTEARQCGGTSRDIDDGCLKRSMGSIESPSDEDLSFLDSLEEYYFLQPLSVKRRRILLRKAGLQKIDPVEKHECEAIRKSRSECGCTCITGICDPRTCECALNGIPCQVDRARFPCVCLSPSHCSNPEGRIEFNPIRVRTHYLHTRMRLESEEREAASATDSSIPTKRSRFLEIPIPPSLKDACAVQFPGEGVEGGQTLLSSNILKSGISRSVEEALNATASNGGCRDCQDDRYVHLLVQELQCQQRLQNGFETEEEEEEGEGEITVDLSQNVLSDNFAVDPASFPHDAGNEESVYGGDSFIQSSPQMNHTAEELNTVLLNTVSCDEVGGDDEDNDDEEEEDDGEGDGNDCDSVVLSGECSTSELGRATRRPPLVETPTSGVSSANSPNETTSSQSFCRLEPIASLFHSPHEISRTCPEVEGDEGASASSISSRRPPSVCEVVIA</sequence>
<keyword evidence="4" id="KW-0805">Transcription regulation</keyword>
<dbReference type="PANTHER" id="PTHR13580:SF9">
    <property type="entry name" value="AXIN1 UP-REGULATED 1, ISOFORM A"/>
    <property type="match status" value="1"/>
</dbReference>
<organism evidence="13">
    <name type="scientific">Taenia asiatica</name>
    <name type="common">Asian tapeworm</name>
    <dbReference type="NCBI Taxonomy" id="60517"/>
    <lineage>
        <taxon>Eukaryota</taxon>
        <taxon>Metazoa</taxon>
        <taxon>Spiralia</taxon>
        <taxon>Lophotrochozoa</taxon>
        <taxon>Platyhelminthes</taxon>
        <taxon>Cestoda</taxon>
        <taxon>Eucestoda</taxon>
        <taxon>Cyclophyllidea</taxon>
        <taxon>Taeniidae</taxon>
        <taxon>Taenia</taxon>
    </lineage>
</organism>
<comment type="subcellular location">
    <subcellularLocation>
        <location evidence="1">Nucleus</location>
    </subcellularLocation>
</comment>
<reference evidence="11 12" key="2">
    <citation type="submission" date="2018-11" db="EMBL/GenBank/DDBJ databases">
        <authorList>
            <consortium name="Pathogen Informatics"/>
        </authorList>
    </citation>
    <scope>NUCLEOTIDE SEQUENCE [LARGE SCALE GENOMIC DNA]</scope>
</reference>
<evidence type="ECO:0000256" key="8">
    <source>
        <dbReference type="ARBA" id="ARBA00023242"/>
    </source>
</evidence>
<feature type="region of interest" description="Disordered" evidence="9">
    <location>
        <begin position="599"/>
        <end position="622"/>
    </location>
</feature>
<dbReference type="GO" id="GO:0043565">
    <property type="term" value="F:sequence-specific DNA binding"/>
    <property type="evidence" value="ECO:0007669"/>
    <property type="project" value="TreeGrafter"/>
</dbReference>
<dbReference type="GO" id="GO:0000981">
    <property type="term" value="F:DNA-binding transcription factor activity, RNA polymerase II-specific"/>
    <property type="evidence" value="ECO:0007669"/>
    <property type="project" value="TreeGrafter"/>
</dbReference>
<keyword evidence="12" id="KW-1185">Reference proteome</keyword>
<dbReference type="WBParaSite" id="TASK_0000947201-mRNA-1">
    <property type="protein sequence ID" value="TASK_0000947201-mRNA-1"/>
    <property type="gene ID" value="TASK_0000947201"/>
</dbReference>
<evidence type="ECO:0000256" key="3">
    <source>
        <dbReference type="ARBA" id="ARBA00022703"/>
    </source>
</evidence>
<reference evidence="13" key="1">
    <citation type="submission" date="2017-02" db="UniProtKB">
        <authorList>
            <consortium name="WormBaseParasite"/>
        </authorList>
    </citation>
    <scope>IDENTIFICATION</scope>
</reference>
<keyword evidence="6" id="KW-0010">Activator</keyword>
<proteinExistence type="inferred from homology"/>
<evidence type="ECO:0000256" key="9">
    <source>
        <dbReference type="SAM" id="MobiDB-lite"/>
    </source>
</evidence>
<keyword evidence="5" id="KW-0238">DNA-binding</keyword>
<keyword evidence="8" id="KW-0539">Nucleus</keyword>
<feature type="region of interest" description="Disordered" evidence="9">
    <location>
        <begin position="509"/>
        <end position="581"/>
    </location>
</feature>
<comment type="similarity">
    <text evidence="2">Belongs to the AXUD1 family.</text>
</comment>
<feature type="compositionally biased region" description="Acidic residues" evidence="9">
    <location>
        <begin position="512"/>
        <end position="534"/>
    </location>
</feature>
<dbReference type="PANTHER" id="PTHR13580">
    <property type="entry name" value="TGF-BETA INDUCED APOPTOSIS PROTEIN"/>
    <property type="match status" value="1"/>
</dbReference>
<evidence type="ECO:0000256" key="7">
    <source>
        <dbReference type="ARBA" id="ARBA00023163"/>
    </source>
</evidence>
<keyword evidence="3" id="KW-0053">Apoptosis</keyword>
<feature type="region of interest" description="Disordered" evidence="9">
    <location>
        <begin position="467"/>
        <end position="489"/>
    </location>
</feature>
<evidence type="ECO:0000313" key="13">
    <source>
        <dbReference type="WBParaSite" id="TASK_0000947201-mRNA-1"/>
    </source>
</evidence>
<dbReference type="AlphaFoldDB" id="A0A0R3WF44"/>
<dbReference type="PRINTS" id="PR02031">
    <property type="entry name" value="CYSSERRICHNP"/>
</dbReference>
<evidence type="ECO:0000256" key="6">
    <source>
        <dbReference type="ARBA" id="ARBA00023159"/>
    </source>
</evidence>
<feature type="compositionally biased region" description="Polar residues" evidence="9">
    <location>
        <begin position="561"/>
        <end position="581"/>
    </location>
</feature>
<dbReference type="GO" id="GO:0006915">
    <property type="term" value="P:apoptotic process"/>
    <property type="evidence" value="ECO:0007669"/>
    <property type="project" value="UniProtKB-KW"/>
</dbReference>
<feature type="compositionally biased region" description="Low complexity" evidence="9">
    <location>
        <begin position="610"/>
        <end position="622"/>
    </location>
</feature>
<evidence type="ECO:0000313" key="12">
    <source>
        <dbReference type="Proteomes" id="UP000282613"/>
    </source>
</evidence>
<evidence type="ECO:0000256" key="2">
    <source>
        <dbReference type="ARBA" id="ARBA00008548"/>
    </source>
</evidence>
<evidence type="ECO:0000256" key="1">
    <source>
        <dbReference type="ARBA" id="ARBA00004123"/>
    </source>
</evidence>
<dbReference type="EMBL" id="UYRS01019192">
    <property type="protein sequence ID" value="VDK43530.1"/>
    <property type="molecule type" value="Genomic_DNA"/>
</dbReference>
<feature type="domain" description="Cysteine/serine-rich nuclear protein N-terminal" evidence="10">
    <location>
        <begin position="92"/>
        <end position="336"/>
    </location>
</feature>
<dbReference type="OrthoDB" id="5946974at2759"/>
<evidence type="ECO:0000313" key="11">
    <source>
        <dbReference type="EMBL" id="VDK43530.1"/>
    </source>
</evidence>
<accession>A0A0R3WF44</accession>
<evidence type="ECO:0000256" key="4">
    <source>
        <dbReference type="ARBA" id="ARBA00023015"/>
    </source>
</evidence>
<dbReference type="Pfam" id="PF16019">
    <property type="entry name" value="CSRNP_N"/>
    <property type="match status" value="1"/>
</dbReference>
<dbReference type="InterPro" id="IPR023260">
    <property type="entry name" value="Cys/Ser-rich_nuc_prot"/>
</dbReference>